<reference evidence="2" key="1">
    <citation type="submission" date="2020-10" db="EMBL/GenBank/DDBJ databases">
        <authorList>
            <person name="Kikuchi T."/>
        </authorList>
    </citation>
    <scope>NUCLEOTIDE SEQUENCE</scope>
    <source>
        <strain evidence="2">NKZ352</strain>
    </source>
</reference>
<organism evidence="2 3">
    <name type="scientific">Caenorhabditis auriculariae</name>
    <dbReference type="NCBI Taxonomy" id="2777116"/>
    <lineage>
        <taxon>Eukaryota</taxon>
        <taxon>Metazoa</taxon>
        <taxon>Ecdysozoa</taxon>
        <taxon>Nematoda</taxon>
        <taxon>Chromadorea</taxon>
        <taxon>Rhabditida</taxon>
        <taxon>Rhabditina</taxon>
        <taxon>Rhabditomorpha</taxon>
        <taxon>Rhabditoidea</taxon>
        <taxon>Rhabditidae</taxon>
        <taxon>Peloderinae</taxon>
        <taxon>Caenorhabditis</taxon>
    </lineage>
</organism>
<proteinExistence type="predicted"/>
<dbReference type="Proteomes" id="UP000835052">
    <property type="component" value="Unassembled WGS sequence"/>
</dbReference>
<sequence>MNWIGRQFRGAKVKTASLKSGPPEDSVRRHHQTPNFSIRLLTTREKAPATSSAPTTSSKALGGSGDLWRPAAAADTVLSGRLDAISGDRNRRLPIVFARRLQGDGGTSGVGKVEKDLARSQELPTDDDGCVLCPACGEKLPEADWAVHVEQEKQKLAGHISSVKERMLCEPSSNSEQVRRKRELELMRIRSNQHKRLSLKRGTTALIRDCLTPFSRQSNDETGSSSSPEGKKEDDFGAVKCTTCTRVTDYGIVVSTFDRPRCQSCFDVYRTQSLLLPASISSLIDVKQEDDDGSPAIKKSRDE</sequence>
<name>A0A8S1HBV1_9PELO</name>
<feature type="compositionally biased region" description="Low complexity" evidence="1">
    <location>
        <begin position="48"/>
        <end position="60"/>
    </location>
</feature>
<dbReference type="EMBL" id="CAJGYM010000038">
    <property type="protein sequence ID" value="CAD6193803.1"/>
    <property type="molecule type" value="Genomic_DNA"/>
</dbReference>
<accession>A0A8S1HBV1</accession>
<protein>
    <submittedName>
        <fullName evidence="2">Uncharacterized protein</fullName>
    </submittedName>
</protein>
<evidence type="ECO:0000256" key="1">
    <source>
        <dbReference type="SAM" id="MobiDB-lite"/>
    </source>
</evidence>
<evidence type="ECO:0000313" key="2">
    <source>
        <dbReference type="EMBL" id="CAD6193803.1"/>
    </source>
</evidence>
<feature type="region of interest" description="Disordered" evidence="1">
    <location>
        <begin position="1"/>
        <end position="65"/>
    </location>
</feature>
<gene>
    <name evidence="2" type="ORF">CAUJ_LOCUS9722</name>
</gene>
<keyword evidence="3" id="KW-1185">Reference proteome</keyword>
<comment type="caution">
    <text evidence="2">The sequence shown here is derived from an EMBL/GenBank/DDBJ whole genome shotgun (WGS) entry which is preliminary data.</text>
</comment>
<dbReference type="AlphaFoldDB" id="A0A8S1HBV1"/>
<evidence type="ECO:0000313" key="3">
    <source>
        <dbReference type="Proteomes" id="UP000835052"/>
    </source>
</evidence>
<dbReference type="OrthoDB" id="5810293at2759"/>